<comment type="caution">
    <text evidence="1">The sequence shown here is derived from an EMBL/GenBank/DDBJ whole genome shotgun (WGS) entry which is preliminary data.</text>
</comment>
<evidence type="ECO:0000313" key="2">
    <source>
        <dbReference type="Proteomes" id="UP000563898"/>
    </source>
</evidence>
<dbReference type="EMBL" id="JAAXPC010000007">
    <property type="protein sequence ID" value="NKY02638.1"/>
    <property type="molecule type" value="Genomic_DNA"/>
</dbReference>
<dbReference type="GeneID" id="90159042"/>
<dbReference type="AlphaFoldDB" id="A0A846WM13"/>
<gene>
    <name evidence="1" type="ORF">HGA05_13755</name>
</gene>
<proteinExistence type="predicted"/>
<organism evidence="1 2">
    <name type="scientific">Gordonia polyisoprenivorans</name>
    <dbReference type="NCBI Taxonomy" id="84595"/>
    <lineage>
        <taxon>Bacteria</taxon>
        <taxon>Bacillati</taxon>
        <taxon>Actinomycetota</taxon>
        <taxon>Actinomycetes</taxon>
        <taxon>Mycobacteriales</taxon>
        <taxon>Gordoniaceae</taxon>
        <taxon>Gordonia</taxon>
    </lineage>
</organism>
<evidence type="ECO:0000313" key="1">
    <source>
        <dbReference type="EMBL" id="NKY02638.1"/>
    </source>
</evidence>
<dbReference type="Proteomes" id="UP000563898">
    <property type="component" value="Unassembled WGS sequence"/>
</dbReference>
<protein>
    <recommendedName>
        <fullName evidence="3">ESX-1 secretion-associated protein</fullName>
    </recommendedName>
</protein>
<dbReference type="RefSeq" id="WP_006371306.1">
    <property type="nucleotide sequence ID" value="NZ_CP073075.1"/>
</dbReference>
<evidence type="ECO:0008006" key="3">
    <source>
        <dbReference type="Google" id="ProtNLM"/>
    </source>
</evidence>
<name>A0A846WM13_9ACTN</name>
<sequence>MTADPQRVDVDTDATGTLHAALTTAARHLDDLGADLEVVLAQLDSALGDDPGALRFRTGFAGVVSSLAGAMASAVRDVTTHAASIDAGTRDLVDTDGRAAGGFDHRGRLR</sequence>
<accession>A0A846WM13</accession>
<reference evidence="1 2" key="1">
    <citation type="submission" date="2020-04" db="EMBL/GenBank/DDBJ databases">
        <title>MicrobeNet Type strains.</title>
        <authorList>
            <person name="Nicholson A.C."/>
        </authorList>
    </citation>
    <scope>NUCLEOTIDE SEQUENCE [LARGE SCALE GENOMIC DNA]</scope>
    <source>
        <strain evidence="1 2">ATCC BAA-14</strain>
    </source>
</reference>